<dbReference type="Pfam" id="PF11716">
    <property type="entry name" value="MDMPI_N"/>
    <property type="match status" value="1"/>
</dbReference>
<reference evidence="3 4" key="1">
    <citation type="submission" date="2020-08" db="EMBL/GenBank/DDBJ databases">
        <title>Sequencing the genomes of 1000 actinobacteria strains.</title>
        <authorList>
            <person name="Klenk H.-P."/>
        </authorList>
    </citation>
    <scope>NUCLEOTIDE SEQUENCE [LARGE SCALE GENOMIC DNA]</scope>
    <source>
        <strain evidence="3 4">DSM 45298</strain>
    </source>
</reference>
<dbReference type="Proteomes" id="UP000551501">
    <property type="component" value="Unassembled WGS sequence"/>
</dbReference>
<feature type="domain" description="MDMPI C-terminal" evidence="1">
    <location>
        <begin position="172"/>
        <end position="261"/>
    </location>
</feature>
<dbReference type="Gene3D" id="1.20.120.450">
    <property type="entry name" value="dinb family like domain"/>
    <property type="match status" value="1"/>
</dbReference>
<dbReference type="InterPro" id="IPR034660">
    <property type="entry name" value="DinB/YfiT-like"/>
</dbReference>
<feature type="domain" description="Mycothiol-dependent maleylpyruvate isomerase metal-binding" evidence="2">
    <location>
        <begin position="15"/>
        <end position="154"/>
    </location>
</feature>
<dbReference type="AlphaFoldDB" id="A0A840EVJ9"/>
<evidence type="ECO:0000259" key="1">
    <source>
        <dbReference type="Pfam" id="PF07398"/>
    </source>
</evidence>
<proteinExistence type="predicted"/>
<dbReference type="NCBIfam" id="TIGR03083">
    <property type="entry name" value="maleylpyruvate isomerase family mycothiol-dependent enzyme"/>
    <property type="match status" value="1"/>
</dbReference>
<name>A0A840EVJ9_9ACTN</name>
<dbReference type="InterPro" id="IPR036527">
    <property type="entry name" value="SCP2_sterol-bd_dom_sf"/>
</dbReference>
<evidence type="ECO:0000313" key="4">
    <source>
        <dbReference type="Proteomes" id="UP000551501"/>
    </source>
</evidence>
<keyword evidence="4" id="KW-1185">Reference proteome</keyword>
<dbReference type="InterPro" id="IPR024344">
    <property type="entry name" value="MDMPI_metal-binding"/>
</dbReference>
<sequence>MTQTRTAKAPLIASLATQWQAVDDLVSPLDDAQWTADSGLPGWSVADVVAHIAGTESMLDGRTPDDTRDVSRLDHVKNPIGELNERWLDHYRARSRDELMADYRSVTAKRIADLTAMDDDAWNAETRTPVGPDTYGRFMRVRNYDCWVHEVDLRDALGLGSPSNEAPARFTLEEMATVMPFLVGKKAAAPSGSTVTFEFTGLSAATIHVAVADRAAVVENLDGPADVTLRTTVVDYARLAGGRPRAAQAEIRIEGDVPLGARIVESLHYII</sequence>
<dbReference type="RefSeq" id="WP_183371893.1">
    <property type="nucleotide sequence ID" value="NZ_BAABHL010000126.1"/>
</dbReference>
<evidence type="ECO:0000259" key="2">
    <source>
        <dbReference type="Pfam" id="PF11716"/>
    </source>
</evidence>
<organism evidence="3 4">
    <name type="scientific">Gordonia humi</name>
    <dbReference type="NCBI Taxonomy" id="686429"/>
    <lineage>
        <taxon>Bacteria</taxon>
        <taxon>Bacillati</taxon>
        <taxon>Actinomycetota</taxon>
        <taxon>Actinomycetes</taxon>
        <taxon>Mycobacteriales</taxon>
        <taxon>Gordoniaceae</taxon>
        <taxon>Gordonia</taxon>
    </lineage>
</organism>
<comment type="caution">
    <text evidence="3">The sequence shown here is derived from an EMBL/GenBank/DDBJ whole genome shotgun (WGS) entry which is preliminary data.</text>
</comment>
<dbReference type="EMBL" id="JACIFP010000001">
    <property type="protein sequence ID" value="MBB4136985.1"/>
    <property type="molecule type" value="Genomic_DNA"/>
</dbReference>
<protein>
    <submittedName>
        <fullName evidence="3">Uncharacterized protein (TIGR03083 family)</fullName>
    </submittedName>
</protein>
<dbReference type="InterPro" id="IPR010872">
    <property type="entry name" value="MDMPI_C-term_domain"/>
</dbReference>
<dbReference type="SUPFAM" id="SSF109854">
    <property type="entry name" value="DinB/YfiT-like putative metalloenzymes"/>
    <property type="match status" value="1"/>
</dbReference>
<gene>
    <name evidence="3" type="ORF">BKA16_003537</name>
</gene>
<evidence type="ECO:0000313" key="3">
    <source>
        <dbReference type="EMBL" id="MBB4136985.1"/>
    </source>
</evidence>
<accession>A0A840EVJ9</accession>
<dbReference type="InterPro" id="IPR017517">
    <property type="entry name" value="Maleyloyr_isom"/>
</dbReference>
<dbReference type="SUPFAM" id="SSF55718">
    <property type="entry name" value="SCP-like"/>
    <property type="match status" value="1"/>
</dbReference>
<dbReference type="Pfam" id="PF07398">
    <property type="entry name" value="MDMPI_C"/>
    <property type="match status" value="1"/>
</dbReference>
<dbReference type="GO" id="GO:0046872">
    <property type="term" value="F:metal ion binding"/>
    <property type="evidence" value="ECO:0007669"/>
    <property type="project" value="InterPro"/>
</dbReference>